<comment type="similarity">
    <text evidence="5">Belongs to the creatininase superfamily.</text>
</comment>
<dbReference type="GO" id="GO:0009231">
    <property type="term" value="P:riboflavin biosynthetic process"/>
    <property type="evidence" value="ECO:0007669"/>
    <property type="project" value="TreeGrafter"/>
</dbReference>
<accession>A0A316DYE3</accession>
<dbReference type="PANTHER" id="PTHR35005:SF1">
    <property type="entry name" value="2-AMINO-5-FORMYLAMINO-6-RIBOSYLAMINOPYRIMIDIN-4(3H)-ONE 5'-MONOPHOSPHATE DEFORMYLASE"/>
    <property type="match status" value="1"/>
</dbReference>
<dbReference type="Proteomes" id="UP000245634">
    <property type="component" value="Unassembled WGS sequence"/>
</dbReference>
<gene>
    <name evidence="6" type="ORF">C7459_10366</name>
</gene>
<sequence>MRLTHVHMKKFEEYSPYIDTVILPIGTIEAHGLHAPLGTDVLIPQRLADHLERQLSGRVWTLPAVPFGNTWHLQDFPGSIDVPSRIFADYVHAVVSSFARWGVKNVVLLNGHGGNNTALNEVATRLVDEGLRVLVSNYWVDYREEIAQITPGVGHAGEDETSLAMAVDASTVELELAGEVVNLEATRVRFPNMGREMYPNAYSGDPKAASAEKGERLFELISTRLVQEITALWSHNS</sequence>
<dbReference type="AlphaFoldDB" id="A0A316DYE3"/>
<dbReference type="GO" id="GO:0016811">
    <property type="term" value="F:hydrolase activity, acting on carbon-nitrogen (but not peptide) bonds, in linear amides"/>
    <property type="evidence" value="ECO:0007669"/>
    <property type="project" value="TreeGrafter"/>
</dbReference>
<evidence type="ECO:0000313" key="7">
    <source>
        <dbReference type="Proteomes" id="UP000245634"/>
    </source>
</evidence>
<dbReference type="InterPro" id="IPR003785">
    <property type="entry name" value="Creatininase/forma_Hydrolase"/>
</dbReference>
<keyword evidence="2" id="KW-0479">Metal-binding</keyword>
<comment type="caution">
    <text evidence="6">The sequence shown here is derived from an EMBL/GenBank/DDBJ whole genome shotgun (WGS) entry which is preliminary data.</text>
</comment>
<keyword evidence="4" id="KW-0862">Zinc</keyword>
<protein>
    <submittedName>
        <fullName evidence="6">Creatinine amidohydrolase</fullName>
    </submittedName>
</protein>
<dbReference type="Pfam" id="PF02633">
    <property type="entry name" value="Creatininase"/>
    <property type="match status" value="1"/>
</dbReference>
<evidence type="ECO:0000256" key="1">
    <source>
        <dbReference type="ARBA" id="ARBA00001947"/>
    </source>
</evidence>
<keyword evidence="3 6" id="KW-0378">Hydrolase</keyword>
<dbReference type="EMBL" id="QGGL01000003">
    <property type="protein sequence ID" value="PWK15530.1"/>
    <property type="molecule type" value="Genomic_DNA"/>
</dbReference>
<dbReference type="Gene3D" id="3.40.50.10310">
    <property type="entry name" value="Creatininase"/>
    <property type="match status" value="1"/>
</dbReference>
<evidence type="ECO:0000256" key="4">
    <source>
        <dbReference type="ARBA" id="ARBA00022833"/>
    </source>
</evidence>
<evidence type="ECO:0000256" key="3">
    <source>
        <dbReference type="ARBA" id="ARBA00022801"/>
    </source>
</evidence>
<organism evidence="6 7">
    <name type="scientific">Tumebacillus permanentifrigoris</name>
    <dbReference type="NCBI Taxonomy" id="378543"/>
    <lineage>
        <taxon>Bacteria</taxon>
        <taxon>Bacillati</taxon>
        <taxon>Bacillota</taxon>
        <taxon>Bacilli</taxon>
        <taxon>Bacillales</taxon>
        <taxon>Alicyclobacillaceae</taxon>
        <taxon>Tumebacillus</taxon>
    </lineage>
</organism>
<dbReference type="PANTHER" id="PTHR35005">
    <property type="entry name" value="3-DEHYDRO-SCYLLO-INOSOSE HYDROLASE"/>
    <property type="match status" value="1"/>
</dbReference>
<evidence type="ECO:0000256" key="2">
    <source>
        <dbReference type="ARBA" id="ARBA00022723"/>
    </source>
</evidence>
<dbReference type="SUPFAM" id="SSF102215">
    <property type="entry name" value="Creatininase"/>
    <property type="match status" value="1"/>
</dbReference>
<dbReference type="InterPro" id="IPR024087">
    <property type="entry name" value="Creatininase-like_sf"/>
</dbReference>
<name>A0A316DYE3_9BACL</name>
<evidence type="ECO:0000313" key="6">
    <source>
        <dbReference type="EMBL" id="PWK15530.1"/>
    </source>
</evidence>
<dbReference type="OrthoDB" id="9801445at2"/>
<dbReference type="GO" id="GO:0046872">
    <property type="term" value="F:metal ion binding"/>
    <property type="evidence" value="ECO:0007669"/>
    <property type="project" value="UniProtKB-KW"/>
</dbReference>
<comment type="cofactor">
    <cofactor evidence="1">
        <name>Zn(2+)</name>
        <dbReference type="ChEBI" id="CHEBI:29105"/>
    </cofactor>
</comment>
<evidence type="ECO:0000256" key="5">
    <source>
        <dbReference type="ARBA" id="ARBA00024029"/>
    </source>
</evidence>
<keyword evidence="7" id="KW-1185">Reference proteome</keyword>
<dbReference type="RefSeq" id="WP_109686664.1">
    <property type="nucleotide sequence ID" value="NZ_QGGL01000003.1"/>
</dbReference>
<reference evidence="6 7" key="1">
    <citation type="submission" date="2018-05" db="EMBL/GenBank/DDBJ databases">
        <title>Genomic Encyclopedia of Type Strains, Phase IV (KMG-IV): sequencing the most valuable type-strain genomes for metagenomic binning, comparative biology and taxonomic classification.</title>
        <authorList>
            <person name="Goeker M."/>
        </authorList>
    </citation>
    <scope>NUCLEOTIDE SEQUENCE [LARGE SCALE GENOMIC DNA]</scope>
    <source>
        <strain evidence="6 7">DSM 18773</strain>
    </source>
</reference>
<proteinExistence type="inferred from homology"/>